<sequence length="111" mass="12383">MSVYFKTDIEIAKILGERIRNYRVSESGASMTRDALAAKAGVSLSSLERLEGGGNSRLLTLISVLRELGLLDNFLELVPDISEPTPMDLLEHKKPNRVRAYASRKKRGDHE</sequence>
<protein>
    <submittedName>
        <fullName evidence="1">Helix-turn-helix domain-containing protein</fullName>
    </submittedName>
</protein>
<dbReference type="InterPro" id="IPR010982">
    <property type="entry name" value="Lambda_DNA-bd_dom_sf"/>
</dbReference>
<dbReference type="STRING" id="1760988.SAMN02949497_2348"/>
<name>A0A1Y6CWG8_9GAMM</name>
<dbReference type="InterPro" id="IPR001387">
    <property type="entry name" value="Cro/C1-type_HTH"/>
</dbReference>
<accession>A0A1Y6CWG8</accession>
<dbReference type="CDD" id="cd00093">
    <property type="entry name" value="HTH_XRE"/>
    <property type="match status" value="1"/>
</dbReference>
<dbReference type="SUPFAM" id="SSF47413">
    <property type="entry name" value="lambda repressor-like DNA-binding domains"/>
    <property type="match status" value="1"/>
</dbReference>
<proteinExistence type="predicted"/>
<evidence type="ECO:0000313" key="2">
    <source>
        <dbReference type="Proteomes" id="UP000192923"/>
    </source>
</evidence>
<gene>
    <name evidence="1" type="ORF">SAMN02949497_2348</name>
</gene>
<organism evidence="1 2">
    <name type="scientific">Methylomagnum ishizawai</name>
    <dbReference type="NCBI Taxonomy" id="1760988"/>
    <lineage>
        <taxon>Bacteria</taxon>
        <taxon>Pseudomonadati</taxon>
        <taxon>Pseudomonadota</taxon>
        <taxon>Gammaproteobacteria</taxon>
        <taxon>Methylococcales</taxon>
        <taxon>Methylococcaceae</taxon>
        <taxon>Methylomagnum</taxon>
    </lineage>
</organism>
<dbReference type="AlphaFoldDB" id="A0A1Y6CWG8"/>
<reference evidence="1 2" key="1">
    <citation type="submission" date="2016-12" db="EMBL/GenBank/DDBJ databases">
        <authorList>
            <person name="Song W.-J."/>
            <person name="Kurnit D.M."/>
        </authorList>
    </citation>
    <scope>NUCLEOTIDE SEQUENCE [LARGE SCALE GENOMIC DNA]</scope>
    <source>
        <strain evidence="1 2">175</strain>
    </source>
</reference>
<keyword evidence="2" id="KW-1185">Reference proteome</keyword>
<dbReference type="GO" id="GO:0003677">
    <property type="term" value="F:DNA binding"/>
    <property type="evidence" value="ECO:0007669"/>
    <property type="project" value="InterPro"/>
</dbReference>
<dbReference type="OrthoDB" id="6433578at2"/>
<dbReference type="EMBL" id="FXAM01000001">
    <property type="protein sequence ID" value="SMF95008.1"/>
    <property type="molecule type" value="Genomic_DNA"/>
</dbReference>
<dbReference type="Proteomes" id="UP000192923">
    <property type="component" value="Unassembled WGS sequence"/>
</dbReference>
<evidence type="ECO:0000313" key="1">
    <source>
        <dbReference type="EMBL" id="SMF95008.1"/>
    </source>
</evidence>
<dbReference type="RefSeq" id="WP_085212873.1">
    <property type="nucleotide sequence ID" value="NZ_FXAM01000001.1"/>
</dbReference>
<dbReference type="Gene3D" id="1.10.260.40">
    <property type="entry name" value="lambda repressor-like DNA-binding domains"/>
    <property type="match status" value="1"/>
</dbReference>